<organism evidence="1 2">
    <name type="scientific">Sporosarcina newyorkensis 2681</name>
    <dbReference type="NCBI Taxonomy" id="1027292"/>
    <lineage>
        <taxon>Bacteria</taxon>
        <taxon>Bacillati</taxon>
        <taxon>Bacillota</taxon>
        <taxon>Bacilli</taxon>
        <taxon>Bacillales</taxon>
        <taxon>Caryophanaceae</taxon>
        <taxon>Sporosarcina</taxon>
    </lineage>
</organism>
<name>F9DX53_9BACL</name>
<evidence type="ECO:0000313" key="1">
    <source>
        <dbReference type="EMBL" id="EGQ21101.1"/>
    </source>
</evidence>
<dbReference type="HOGENOM" id="CLU_2481750_0_0_9"/>
<gene>
    <name evidence="1" type="ORF">HMPREF9372_3384</name>
</gene>
<sequence length="87" mass="10285">MTKMQDHTITISAKDVQERNMRVRDLLSRGYMPIKFFERQTEYVGVTEQRYVDKDGKQQRVKSTAITNRFCVVMRRAGERRGIQKAT</sequence>
<proteinExistence type="predicted"/>
<dbReference type="Proteomes" id="UP000005316">
    <property type="component" value="Unassembled WGS sequence"/>
</dbReference>
<reference evidence="1 2" key="1">
    <citation type="submission" date="2011-04" db="EMBL/GenBank/DDBJ databases">
        <authorList>
            <person name="Muzny D."/>
            <person name="Qin X."/>
            <person name="Deng J."/>
            <person name="Jiang H."/>
            <person name="Liu Y."/>
            <person name="Qu J."/>
            <person name="Song X.-Z."/>
            <person name="Zhang L."/>
            <person name="Thornton R."/>
            <person name="Coyle M."/>
            <person name="Francisco L."/>
            <person name="Jackson L."/>
            <person name="Javaid M."/>
            <person name="Korchina V."/>
            <person name="Kovar C."/>
            <person name="Mata R."/>
            <person name="Mathew T."/>
            <person name="Ngo R."/>
            <person name="Nguyen L."/>
            <person name="Nguyen N."/>
            <person name="Okwuonu G."/>
            <person name="Ongeri F."/>
            <person name="Pham C."/>
            <person name="Simmons D."/>
            <person name="Wilczek-Boney K."/>
            <person name="Hale W."/>
            <person name="Jakkamsetti A."/>
            <person name="Pham P."/>
            <person name="Ruth R."/>
            <person name="San Lucas F."/>
            <person name="Warren J."/>
            <person name="Zhang J."/>
            <person name="Zhao Z."/>
            <person name="Zhou C."/>
            <person name="Zhu D."/>
            <person name="Lee S."/>
            <person name="Bess C."/>
            <person name="Blankenburg K."/>
            <person name="Forbes L."/>
            <person name="Fu Q."/>
            <person name="Gubbala S."/>
            <person name="Hirani K."/>
            <person name="Jayaseelan J.C."/>
            <person name="Lara F."/>
            <person name="Munidasa M."/>
            <person name="Palculict T."/>
            <person name="Patil S."/>
            <person name="Pu L.-L."/>
            <person name="Saada N."/>
            <person name="Tang L."/>
            <person name="Weissenberger G."/>
            <person name="Zhu Y."/>
            <person name="Hemphill L."/>
            <person name="Shang Y."/>
            <person name="Youmans B."/>
            <person name="Ayvaz T."/>
            <person name="Ross M."/>
            <person name="Santibanez J."/>
            <person name="Aqrawi P."/>
            <person name="Gross S."/>
            <person name="Joshi V."/>
            <person name="Fowler G."/>
            <person name="Nazareth L."/>
            <person name="Reid J."/>
            <person name="Worley K."/>
            <person name="Petrosino J."/>
            <person name="Highlander S."/>
            <person name="Gibbs R."/>
        </authorList>
    </citation>
    <scope>NUCLEOTIDE SEQUENCE [LARGE SCALE GENOMIC DNA]</scope>
    <source>
        <strain evidence="1 2">2681</strain>
    </source>
</reference>
<comment type="caution">
    <text evidence="1">The sequence shown here is derived from an EMBL/GenBank/DDBJ whole genome shotgun (WGS) entry which is preliminary data.</text>
</comment>
<protein>
    <submittedName>
        <fullName evidence="1">Uncharacterized protein</fullName>
    </submittedName>
</protein>
<dbReference type="EMBL" id="AFPZ01000105">
    <property type="protein sequence ID" value="EGQ21101.1"/>
    <property type="molecule type" value="Genomic_DNA"/>
</dbReference>
<accession>F9DX53</accession>
<dbReference type="AlphaFoldDB" id="F9DX53"/>
<evidence type="ECO:0000313" key="2">
    <source>
        <dbReference type="Proteomes" id="UP000005316"/>
    </source>
</evidence>